<dbReference type="EMBL" id="CAUYUJ010021484">
    <property type="protein sequence ID" value="CAK0904889.1"/>
    <property type="molecule type" value="Genomic_DNA"/>
</dbReference>
<dbReference type="Proteomes" id="UP001189429">
    <property type="component" value="Unassembled WGS sequence"/>
</dbReference>
<gene>
    <name evidence="2" type="ORF">PCOR1329_LOCUS80794</name>
</gene>
<feature type="region of interest" description="Disordered" evidence="1">
    <location>
        <begin position="318"/>
        <end position="356"/>
    </location>
</feature>
<sequence>MVREVLAGVAAARWAADSLVRRLDRELREAREVIASLQAQLECGSRGDAAEAEALRREAIARPALVARVRGRRETMAQWQRRDVAWHAERCPSADAPPQEWRGAQRGPRLPGGPLPGDGRGGAAQSAIACEVETCVCEVQPPIECALDACVAEAPTRLPSARAAAARAPLRSGARPYHPEWARWAALLEELGVAQLAEQGCGEGGAESTVAEEIIAEFGCEAEEDRAAAARCSAWRPRRSGGSLEGGSEFEGDSEFEDLGSEHGQFLRDYFSGGSDLAAEYELARAAWLERSGSRRDGGGGPEEERGALALAAVGSEVGPGELHESDGSNAVPAPCGLHGGRRAGEPSEADPVGLGQECERSKRVSFAPWPDVVDLEAVDLMHLCECERFGISVRPRRRPAWRVRFAEGPWLVQARPPGMSVGRALELELLIRACKPSGVAALDEGSKHRAMETPRPPSVAVVEAPVGGAAIERAVGVEPPLFADSVDCAAGDGRSSSEGVFVSFLDDFSAAAVACAAKGPKSGVGSLLDLAEARALGVRLGSAGCPDAEERQRLLDGLLVRERCATRPKSEG</sequence>
<protein>
    <submittedName>
        <fullName evidence="2">Uncharacterized protein</fullName>
    </submittedName>
</protein>
<name>A0ABN9Y2D1_9DINO</name>
<accession>A0ABN9Y2D1</accession>
<keyword evidence="3" id="KW-1185">Reference proteome</keyword>
<evidence type="ECO:0000256" key="1">
    <source>
        <dbReference type="SAM" id="MobiDB-lite"/>
    </source>
</evidence>
<evidence type="ECO:0000313" key="2">
    <source>
        <dbReference type="EMBL" id="CAK0904889.1"/>
    </source>
</evidence>
<proteinExistence type="predicted"/>
<organism evidence="2 3">
    <name type="scientific">Prorocentrum cordatum</name>
    <dbReference type="NCBI Taxonomy" id="2364126"/>
    <lineage>
        <taxon>Eukaryota</taxon>
        <taxon>Sar</taxon>
        <taxon>Alveolata</taxon>
        <taxon>Dinophyceae</taxon>
        <taxon>Prorocentrales</taxon>
        <taxon>Prorocentraceae</taxon>
        <taxon>Prorocentrum</taxon>
    </lineage>
</organism>
<evidence type="ECO:0000313" key="3">
    <source>
        <dbReference type="Proteomes" id="UP001189429"/>
    </source>
</evidence>
<comment type="caution">
    <text evidence="2">The sequence shown here is derived from an EMBL/GenBank/DDBJ whole genome shotgun (WGS) entry which is preliminary data.</text>
</comment>
<feature type="region of interest" description="Disordered" evidence="1">
    <location>
        <begin position="91"/>
        <end position="121"/>
    </location>
</feature>
<reference evidence="2" key="1">
    <citation type="submission" date="2023-10" db="EMBL/GenBank/DDBJ databases">
        <authorList>
            <person name="Chen Y."/>
            <person name="Shah S."/>
            <person name="Dougan E. K."/>
            <person name="Thang M."/>
            <person name="Chan C."/>
        </authorList>
    </citation>
    <scope>NUCLEOTIDE SEQUENCE [LARGE SCALE GENOMIC DNA]</scope>
</reference>